<dbReference type="OMA" id="HGYPQED"/>
<evidence type="ECO:0000313" key="1">
    <source>
        <dbReference type="Ensembl" id="ENSFTIP00000011908.1"/>
    </source>
</evidence>
<dbReference type="Ensembl" id="ENSFTIT00000012426.1">
    <property type="protein sequence ID" value="ENSFTIP00000011908.1"/>
    <property type="gene ID" value="ENSFTIG00000007978.1"/>
</dbReference>
<evidence type="ECO:0000313" key="2">
    <source>
        <dbReference type="Proteomes" id="UP000694562"/>
    </source>
</evidence>
<keyword evidence="2" id="KW-1185">Reference proteome</keyword>
<organism evidence="1 2">
    <name type="scientific">Falco tinnunculus</name>
    <name type="common">Common kestrel</name>
    <dbReference type="NCBI Taxonomy" id="100819"/>
    <lineage>
        <taxon>Eukaryota</taxon>
        <taxon>Metazoa</taxon>
        <taxon>Chordata</taxon>
        <taxon>Craniata</taxon>
        <taxon>Vertebrata</taxon>
        <taxon>Euteleostomi</taxon>
        <taxon>Archelosauria</taxon>
        <taxon>Archosauria</taxon>
        <taxon>Dinosauria</taxon>
        <taxon>Saurischia</taxon>
        <taxon>Theropoda</taxon>
        <taxon>Coelurosauria</taxon>
        <taxon>Aves</taxon>
        <taxon>Neognathae</taxon>
        <taxon>Neoaves</taxon>
        <taxon>Telluraves</taxon>
        <taxon>Australaves</taxon>
        <taxon>Falconiformes</taxon>
        <taxon>Falconidae</taxon>
        <taxon>Falco</taxon>
    </lineage>
</organism>
<protein>
    <recommendedName>
        <fullName evidence="3">COLC2 protein</fullName>
    </recommendedName>
</protein>
<sequence>LSCEESPSYLEQLVDSCLQADASLDPAFGAFQPSSHYTPDAFQPVPLCFNQSLVSVVSDLPSPLSYSCSPPQLSPLTPLTPSPPSLDTKTWGYPAEEWSCHAPSPYPPPACCCTACGAQPHGDSRVPQCCPCPSAGCPDCLPPAADGFFRRDKSCDICYS</sequence>
<proteinExistence type="predicted"/>
<reference evidence="1" key="1">
    <citation type="submission" date="2025-08" db="UniProtKB">
        <authorList>
            <consortium name="Ensembl"/>
        </authorList>
    </citation>
    <scope>IDENTIFICATION</scope>
</reference>
<dbReference type="InterPro" id="IPR043265">
    <property type="entry name" value="OCAT2"/>
</dbReference>
<dbReference type="PANTHER" id="PTHR36689">
    <property type="entry name" value="COLORECTAL CANCER-ASSOCIATED PROTEIN 2"/>
    <property type="match status" value="1"/>
</dbReference>
<dbReference type="OrthoDB" id="9942157at2759"/>
<dbReference type="PANTHER" id="PTHR36689:SF1">
    <property type="entry name" value="POU CLASS 2 HOMEOBOX ASSOCIATING FACTOR 3"/>
    <property type="match status" value="1"/>
</dbReference>
<dbReference type="AlphaFoldDB" id="A0A8C4UKL7"/>
<reference evidence="1" key="2">
    <citation type="submission" date="2025-09" db="UniProtKB">
        <authorList>
            <consortium name="Ensembl"/>
        </authorList>
    </citation>
    <scope>IDENTIFICATION</scope>
</reference>
<accession>A0A8C4UKL7</accession>
<name>A0A8C4UKL7_FALTI</name>
<evidence type="ECO:0008006" key="3">
    <source>
        <dbReference type="Google" id="ProtNLM"/>
    </source>
</evidence>
<dbReference type="Proteomes" id="UP000694562">
    <property type="component" value="Unplaced"/>
</dbReference>